<name>A0ABR2LEC1_9ASPA</name>
<feature type="compositionally biased region" description="Low complexity" evidence="1">
    <location>
        <begin position="34"/>
        <end position="43"/>
    </location>
</feature>
<dbReference type="Proteomes" id="UP001412067">
    <property type="component" value="Unassembled WGS sequence"/>
</dbReference>
<sequence length="56" mass="6336">MADRFRHGWPASDLNQLTQRSTLEEIMPITSLSITQSSDLSSPSRRKTCSGMFMMT</sequence>
<evidence type="ECO:0000313" key="2">
    <source>
        <dbReference type="EMBL" id="KAK8938220.1"/>
    </source>
</evidence>
<evidence type="ECO:0000256" key="1">
    <source>
        <dbReference type="SAM" id="MobiDB-lite"/>
    </source>
</evidence>
<accession>A0ABR2LEC1</accession>
<feature type="region of interest" description="Disordered" evidence="1">
    <location>
        <begin position="34"/>
        <end position="56"/>
    </location>
</feature>
<gene>
    <name evidence="2" type="ORF">KSP40_PGU000832</name>
</gene>
<evidence type="ECO:0000313" key="3">
    <source>
        <dbReference type="Proteomes" id="UP001412067"/>
    </source>
</evidence>
<comment type="caution">
    <text evidence="2">The sequence shown here is derived from an EMBL/GenBank/DDBJ whole genome shotgun (WGS) entry which is preliminary data.</text>
</comment>
<dbReference type="EMBL" id="JBBWWR010000021">
    <property type="protein sequence ID" value="KAK8938220.1"/>
    <property type="molecule type" value="Genomic_DNA"/>
</dbReference>
<keyword evidence="3" id="KW-1185">Reference proteome</keyword>
<protein>
    <submittedName>
        <fullName evidence="2">Uncharacterized protein</fullName>
    </submittedName>
</protein>
<proteinExistence type="predicted"/>
<reference evidence="2 3" key="1">
    <citation type="journal article" date="2022" name="Nat. Plants">
        <title>Genomes of leafy and leafless Platanthera orchids illuminate the evolution of mycoheterotrophy.</title>
        <authorList>
            <person name="Li M.H."/>
            <person name="Liu K.W."/>
            <person name="Li Z."/>
            <person name="Lu H.C."/>
            <person name="Ye Q.L."/>
            <person name="Zhang D."/>
            <person name="Wang J.Y."/>
            <person name="Li Y.F."/>
            <person name="Zhong Z.M."/>
            <person name="Liu X."/>
            <person name="Yu X."/>
            <person name="Liu D.K."/>
            <person name="Tu X.D."/>
            <person name="Liu B."/>
            <person name="Hao Y."/>
            <person name="Liao X.Y."/>
            <person name="Jiang Y.T."/>
            <person name="Sun W.H."/>
            <person name="Chen J."/>
            <person name="Chen Y.Q."/>
            <person name="Ai Y."/>
            <person name="Zhai J.W."/>
            <person name="Wu S.S."/>
            <person name="Zhou Z."/>
            <person name="Hsiao Y.Y."/>
            <person name="Wu W.L."/>
            <person name="Chen Y.Y."/>
            <person name="Lin Y.F."/>
            <person name="Hsu J.L."/>
            <person name="Li C.Y."/>
            <person name="Wang Z.W."/>
            <person name="Zhao X."/>
            <person name="Zhong W.Y."/>
            <person name="Ma X.K."/>
            <person name="Ma L."/>
            <person name="Huang J."/>
            <person name="Chen G.Z."/>
            <person name="Huang M.Z."/>
            <person name="Huang L."/>
            <person name="Peng D.H."/>
            <person name="Luo Y.B."/>
            <person name="Zou S.Q."/>
            <person name="Chen S.P."/>
            <person name="Lan S."/>
            <person name="Tsai W.C."/>
            <person name="Van de Peer Y."/>
            <person name="Liu Z.J."/>
        </authorList>
    </citation>
    <scope>NUCLEOTIDE SEQUENCE [LARGE SCALE GENOMIC DNA]</scope>
    <source>
        <strain evidence="2">Lor288</strain>
    </source>
</reference>
<organism evidence="2 3">
    <name type="scientific">Platanthera guangdongensis</name>
    <dbReference type="NCBI Taxonomy" id="2320717"/>
    <lineage>
        <taxon>Eukaryota</taxon>
        <taxon>Viridiplantae</taxon>
        <taxon>Streptophyta</taxon>
        <taxon>Embryophyta</taxon>
        <taxon>Tracheophyta</taxon>
        <taxon>Spermatophyta</taxon>
        <taxon>Magnoliopsida</taxon>
        <taxon>Liliopsida</taxon>
        <taxon>Asparagales</taxon>
        <taxon>Orchidaceae</taxon>
        <taxon>Orchidoideae</taxon>
        <taxon>Orchideae</taxon>
        <taxon>Orchidinae</taxon>
        <taxon>Platanthera</taxon>
    </lineage>
</organism>